<evidence type="ECO:0000259" key="3">
    <source>
        <dbReference type="PROSITE" id="PS50041"/>
    </source>
</evidence>
<protein>
    <submittedName>
        <fullName evidence="5">C-type lectin domain family 4 member A-like</fullName>
    </submittedName>
</protein>
<dbReference type="InterPro" id="IPR050111">
    <property type="entry name" value="C-type_lectin/snaclec_domain"/>
</dbReference>
<sequence>MKPPPPWKGWSCCPENWVMSNTSCYFISSELNNWTESEKNCAGMGAHLLVINAEEEQLLILQILEREFAYYVGLSDPKGTCQWQWVDQSPYNRSITFWHPGEPNKHDERCVFINSRKGIWGWNDAFCVETQKSICEMMKTYL</sequence>
<reference evidence="5" key="1">
    <citation type="submission" date="2025-08" db="UniProtKB">
        <authorList>
            <consortium name="RefSeq"/>
        </authorList>
    </citation>
    <scope>IDENTIFICATION</scope>
</reference>
<proteinExistence type="predicted"/>
<dbReference type="InterPro" id="IPR018378">
    <property type="entry name" value="C-type_lectin_CS"/>
</dbReference>
<keyword evidence="4" id="KW-1185">Reference proteome</keyword>
<dbReference type="InterPro" id="IPR016186">
    <property type="entry name" value="C-type_lectin-like/link_sf"/>
</dbReference>
<feature type="domain" description="C-type lectin" evidence="3">
    <location>
        <begin position="20"/>
        <end position="136"/>
    </location>
</feature>
<dbReference type="GeneID" id="101347711"/>
<evidence type="ECO:0000256" key="2">
    <source>
        <dbReference type="ARBA" id="ARBA00023157"/>
    </source>
</evidence>
<dbReference type="CDD" id="cd03590">
    <property type="entry name" value="CLECT_DC-SIGN_like"/>
    <property type="match status" value="1"/>
</dbReference>
<evidence type="ECO:0000256" key="1">
    <source>
        <dbReference type="ARBA" id="ARBA00022734"/>
    </source>
</evidence>
<gene>
    <name evidence="5" type="primary">LOC101347711</name>
</gene>
<dbReference type="InParanoid" id="A0A2Y9RRR3"/>
<dbReference type="STRING" id="127582.A0A2Y9RRR3"/>
<dbReference type="PANTHER" id="PTHR22803">
    <property type="entry name" value="MANNOSE, PHOSPHOLIPASE, LECTIN RECEPTOR RELATED"/>
    <property type="match status" value="1"/>
</dbReference>
<keyword evidence="1" id="KW-0430">Lectin</keyword>
<dbReference type="GO" id="GO:0030246">
    <property type="term" value="F:carbohydrate binding"/>
    <property type="evidence" value="ECO:0007669"/>
    <property type="project" value="UniProtKB-KW"/>
</dbReference>
<dbReference type="SUPFAM" id="SSF56436">
    <property type="entry name" value="C-type lectin-like"/>
    <property type="match status" value="1"/>
</dbReference>
<dbReference type="AlphaFoldDB" id="A0A2Y9RRR3"/>
<accession>A0A2Y9RRR3</accession>
<dbReference type="Gene3D" id="3.10.100.10">
    <property type="entry name" value="Mannose-Binding Protein A, subunit A"/>
    <property type="match status" value="1"/>
</dbReference>
<evidence type="ECO:0000313" key="4">
    <source>
        <dbReference type="Proteomes" id="UP000248480"/>
    </source>
</evidence>
<dbReference type="InterPro" id="IPR001304">
    <property type="entry name" value="C-type_lectin-like"/>
</dbReference>
<dbReference type="KEGG" id="tmu:101347711"/>
<dbReference type="RefSeq" id="XP_023597247.1">
    <property type="nucleotide sequence ID" value="XM_023741479.1"/>
</dbReference>
<dbReference type="SMART" id="SM00034">
    <property type="entry name" value="CLECT"/>
    <property type="match status" value="1"/>
</dbReference>
<dbReference type="InterPro" id="IPR016187">
    <property type="entry name" value="CTDL_fold"/>
</dbReference>
<dbReference type="Pfam" id="PF00059">
    <property type="entry name" value="Lectin_C"/>
    <property type="match status" value="1"/>
</dbReference>
<dbReference type="Proteomes" id="UP000248480">
    <property type="component" value="Unplaced"/>
</dbReference>
<dbReference type="PROSITE" id="PS00615">
    <property type="entry name" value="C_TYPE_LECTIN_1"/>
    <property type="match status" value="1"/>
</dbReference>
<dbReference type="InterPro" id="IPR033989">
    <property type="entry name" value="CD209-like_CTLD"/>
</dbReference>
<keyword evidence="2" id="KW-1015">Disulfide bond</keyword>
<organism evidence="4 5">
    <name type="scientific">Trichechus manatus latirostris</name>
    <name type="common">Florida manatee</name>
    <dbReference type="NCBI Taxonomy" id="127582"/>
    <lineage>
        <taxon>Eukaryota</taxon>
        <taxon>Metazoa</taxon>
        <taxon>Chordata</taxon>
        <taxon>Craniata</taxon>
        <taxon>Vertebrata</taxon>
        <taxon>Euteleostomi</taxon>
        <taxon>Mammalia</taxon>
        <taxon>Eutheria</taxon>
        <taxon>Afrotheria</taxon>
        <taxon>Sirenia</taxon>
        <taxon>Trichechidae</taxon>
        <taxon>Trichechus</taxon>
    </lineage>
</organism>
<evidence type="ECO:0000313" key="5">
    <source>
        <dbReference type="RefSeq" id="XP_023597247.1"/>
    </source>
</evidence>
<name>A0A2Y9RRR3_TRIMA</name>
<dbReference type="PROSITE" id="PS50041">
    <property type="entry name" value="C_TYPE_LECTIN_2"/>
    <property type="match status" value="1"/>
</dbReference>